<reference evidence="8 9" key="1">
    <citation type="submission" date="2017-12" db="EMBL/GenBank/DDBJ databases">
        <title>Sequencing, de novo assembly and annotation of complete genome of a new Thraustochytrid species, strain FCC1311.</title>
        <authorList>
            <person name="Sedici K."/>
            <person name="Godart F."/>
            <person name="Aiese Cigliano R."/>
            <person name="Sanseverino W."/>
            <person name="Barakat M."/>
            <person name="Ortet P."/>
            <person name="Marechal E."/>
            <person name="Cagnac O."/>
            <person name="Amato A."/>
        </authorList>
    </citation>
    <scope>NUCLEOTIDE SEQUENCE [LARGE SCALE GENOMIC DNA]</scope>
</reference>
<keyword evidence="3" id="KW-0378">Hydrolase</keyword>
<dbReference type="InParanoid" id="A0A2R5GND5"/>
<evidence type="ECO:0000256" key="2">
    <source>
        <dbReference type="ARBA" id="ARBA00022723"/>
    </source>
</evidence>
<dbReference type="InterPro" id="IPR001279">
    <property type="entry name" value="Metallo-B-lactamas"/>
</dbReference>
<evidence type="ECO:0000256" key="4">
    <source>
        <dbReference type="ARBA" id="ARBA00022833"/>
    </source>
</evidence>
<evidence type="ECO:0000256" key="3">
    <source>
        <dbReference type="ARBA" id="ARBA00022801"/>
    </source>
</evidence>
<dbReference type="OrthoDB" id="17458at2759"/>
<accession>A0A2R5GND5</accession>
<dbReference type="InterPro" id="IPR036866">
    <property type="entry name" value="RibonucZ/Hydroxyglut_hydro"/>
</dbReference>
<dbReference type="InterPro" id="IPR041516">
    <property type="entry name" value="LACTB2_WH"/>
</dbReference>
<feature type="transmembrane region" description="Helical" evidence="6">
    <location>
        <begin position="12"/>
        <end position="34"/>
    </location>
</feature>
<dbReference type="Gene3D" id="3.60.15.10">
    <property type="entry name" value="Ribonuclease Z/Hydroxyacylglutathione hydrolase-like"/>
    <property type="match status" value="1"/>
</dbReference>
<dbReference type="FunFam" id="3.60.15.10:FF:000041">
    <property type="entry name" value="Metallo-beta-lactamase domain protein"/>
    <property type="match status" value="1"/>
</dbReference>
<feature type="domain" description="Metallo-beta-lactamase" evidence="7">
    <location>
        <begin position="87"/>
        <end position="253"/>
    </location>
</feature>
<protein>
    <submittedName>
        <fullName evidence="8">Endoribonuclease LACTB2</fullName>
    </submittedName>
</protein>
<dbReference type="Proteomes" id="UP000241890">
    <property type="component" value="Unassembled WGS sequence"/>
</dbReference>
<sequence>MSNTSFGASARQALQSLGLLGFVALLVQLARLFIVPGARQRRKRLAYRLANFGGPPKGLPEVQSVAVLSPRIVRVLGQNPGAFTLQGTNTYIVGTGERRVLIDAGDGNAQYHKLLIETLRDLGATISDVILTHEHEDHVGGVPKLRQAFPDACFWKRPKRPNEKDPSGRRYDRILENASVIAVRGATLRAVLTPGHTADHVSLVLQEEAAIFSGDCVLGSGTAVFENLHEYVGSLRILLRELEIAKTEVILSSDDAELDLDAVSPDERDTAPSSQTLVQDHSDGKVQPGRLYPGHGPVVPDGTKRIKEYIEHRQRREDQILAALGDEKGPKTIQALVDLIYANQNLSWILKRGASRSTAQHLDKLQRETRVKRTSDGWTLVK</sequence>
<comment type="similarity">
    <text evidence="1">Belongs to the metallo-beta-lactamase superfamily. Glyoxalase II family.</text>
</comment>
<dbReference type="InterPro" id="IPR050662">
    <property type="entry name" value="Sec-metab_biosynth-thioest"/>
</dbReference>
<keyword evidence="4" id="KW-0862">Zinc</keyword>
<evidence type="ECO:0000256" key="5">
    <source>
        <dbReference type="SAM" id="MobiDB-lite"/>
    </source>
</evidence>
<evidence type="ECO:0000259" key="7">
    <source>
        <dbReference type="SMART" id="SM00849"/>
    </source>
</evidence>
<organism evidence="8 9">
    <name type="scientific">Hondaea fermentalgiana</name>
    <dbReference type="NCBI Taxonomy" id="2315210"/>
    <lineage>
        <taxon>Eukaryota</taxon>
        <taxon>Sar</taxon>
        <taxon>Stramenopiles</taxon>
        <taxon>Bigyra</taxon>
        <taxon>Labyrinthulomycetes</taxon>
        <taxon>Thraustochytrida</taxon>
        <taxon>Thraustochytriidae</taxon>
        <taxon>Hondaea</taxon>
    </lineage>
</organism>
<keyword evidence="6" id="KW-0812">Transmembrane</keyword>
<evidence type="ECO:0000313" key="9">
    <source>
        <dbReference type="Proteomes" id="UP000241890"/>
    </source>
</evidence>
<evidence type="ECO:0000256" key="1">
    <source>
        <dbReference type="ARBA" id="ARBA00006759"/>
    </source>
</evidence>
<proteinExistence type="inferred from homology"/>
<dbReference type="PANTHER" id="PTHR23131:SF0">
    <property type="entry name" value="ENDORIBONUCLEASE LACTB2"/>
    <property type="match status" value="1"/>
</dbReference>
<dbReference type="Gene3D" id="1.10.10.10">
    <property type="entry name" value="Winged helix-like DNA-binding domain superfamily/Winged helix DNA-binding domain"/>
    <property type="match status" value="1"/>
</dbReference>
<keyword evidence="6" id="KW-0472">Membrane</keyword>
<keyword evidence="2" id="KW-0479">Metal-binding</keyword>
<dbReference type="EMBL" id="BEYU01000121">
    <property type="protein sequence ID" value="GBG32407.1"/>
    <property type="molecule type" value="Genomic_DNA"/>
</dbReference>
<keyword evidence="9" id="KW-1185">Reference proteome</keyword>
<dbReference type="Pfam" id="PF17778">
    <property type="entry name" value="WHD_BLACT"/>
    <property type="match status" value="1"/>
</dbReference>
<dbReference type="PANTHER" id="PTHR23131">
    <property type="entry name" value="ENDORIBONUCLEASE LACTB2"/>
    <property type="match status" value="1"/>
</dbReference>
<gene>
    <name evidence="8" type="ORF">FCC1311_086322</name>
</gene>
<evidence type="ECO:0000313" key="8">
    <source>
        <dbReference type="EMBL" id="GBG32407.1"/>
    </source>
</evidence>
<dbReference type="GO" id="GO:0046872">
    <property type="term" value="F:metal ion binding"/>
    <property type="evidence" value="ECO:0007669"/>
    <property type="project" value="UniProtKB-KW"/>
</dbReference>
<dbReference type="CDD" id="cd07722">
    <property type="entry name" value="LACTB2-like_MBL-fold"/>
    <property type="match status" value="1"/>
</dbReference>
<dbReference type="GO" id="GO:0016787">
    <property type="term" value="F:hydrolase activity"/>
    <property type="evidence" value="ECO:0007669"/>
    <property type="project" value="UniProtKB-KW"/>
</dbReference>
<dbReference type="InterPro" id="IPR047921">
    <property type="entry name" value="LACTB2-like_MBL-fold"/>
</dbReference>
<keyword evidence="6" id="KW-1133">Transmembrane helix</keyword>
<dbReference type="AlphaFoldDB" id="A0A2R5GND5"/>
<dbReference type="Pfam" id="PF00753">
    <property type="entry name" value="Lactamase_B"/>
    <property type="match status" value="1"/>
</dbReference>
<dbReference type="SMART" id="SM00849">
    <property type="entry name" value="Lactamase_B"/>
    <property type="match status" value="1"/>
</dbReference>
<dbReference type="SUPFAM" id="SSF56281">
    <property type="entry name" value="Metallo-hydrolase/oxidoreductase"/>
    <property type="match status" value="1"/>
</dbReference>
<name>A0A2R5GND5_9STRA</name>
<evidence type="ECO:0000256" key="6">
    <source>
        <dbReference type="SAM" id="Phobius"/>
    </source>
</evidence>
<dbReference type="InterPro" id="IPR036388">
    <property type="entry name" value="WH-like_DNA-bd_sf"/>
</dbReference>
<comment type="caution">
    <text evidence="8">The sequence shown here is derived from an EMBL/GenBank/DDBJ whole genome shotgun (WGS) entry which is preliminary data.</text>
</comment>
<feature type="region of interest" description="Disordered" evidence="5">
    <location>
        <begin position="264"/>
        <end position="297"/>
    </location>
</feature>